<evidence type="ECO:0000256" key="6">
    <source>
        <dbReference type="ARBA" id="ARBA00022927"/>
    </source>
</evidence>
<dbReference type="InterPro" id="IPR016024">
    <property type="entry name" value="ARM-type_fold"/>
</dbReference>
<dbReference type="InterPro" id="IPR005043">
    <property type="entry name" value="XPO2_C"/>
</dbReference>
<keyword evidence="6" id="KW-0653">Protein transport</keyword>
<proteinExistence type="inferred from homology"/>
<evidence type="ECO:0000259" key="9">
    <source>
        <dbReference type="PROSITE" id="PS50166"/>
    </source>
</evidence>
<evidence type="ECO:0000256" key="7">
    <source>
        <dbReference type="ARBA" id="ARBA00023242"/>
    </source>
</evidence>
<evidence type="ECO:0000256" key="2">
    <source>
        <dbReference type="ARBA" id="ARBA00004496"/>
    </source>
</evidence>
<protein>
    <submittedName>
        <fullName evidence="10">Importin-alpha export receptor</fullName>
    </submittedName>
</protein>
<evidence type="ECO:0000256" key="3">
    <source>
        <dbReference type="ARBA" id="ARBA00008669"/>
    </source>
</evidence>
<dbReference type="Pfam" id="PF03810">
    <property type="entry name" value="IBN_N"/>
    <property type="match status" value="1"/>
</dbReference>
<dbReference type="PANTHER" id="PTHR10997:SF8">
    <property type="entry name" value="EXPORTIN-2"/>
    <property type="match status" value="1"/>
</dbReference>
<feature type="compositionally biased region" description="Polar residues" evidence="8">
    <location>
        <begin position="1"/>
        <end position="23"/>
    </location>
</feature>
<dbReference type="Pfam" id="PF08506">
    <property type="entry name" value="Cse1"/>
    <property type="match status" value="1"/>
</dbReference>
<dbReference type="GO" id="GO:0005049">
    <property type="term" value="F:nuclear export signal receptor activity"/>
    <property type="evidence" value="ECO:0007669"/>
    <property type="project" value="TreeGrafter"/>
</dbReference>
<dbReference type="EMBL" id="JANBUO010000270">
    <property type="protein sequence ID" value="KAJ2805644.1"/>
    <property type="molecule type" value="Genomic_DNA"/>
</dbReference>
<dbReference type="GO" id="GO:0006606">
    <property type="term" value="P:protein import into nucleus"/>
    <property type="evidence" value="ECO:0007669"/>
    <property type="project" value="TreeGrafter"/>
</dbReference>
<feature type="region of interest" description="Disordered" evidence="8">
    <location>
        <begin position="1"/>
        <end position="27"/>
    </location>
</feature>
<dbReference type="Gene3D" id="1.25.10.10">
    <property type="entry name" value="Leucine-rich Repeat Variant"/>
    <property type="match status" value="1"/>
</dbReference>
<keyword evidence="5" id="KW-0963">Cytoplasm</keyword>
<comment type="similarity">
    <text evidence="3">Belongs to the XPO2/CSE1 family.</text>
</comment>
<gene>
    <name evidence="10" type="primary">CSE1</name>
    <name evidence="10" type="ORF">H4R20_002004</name>
</gene>
<keyword evidence="4" id="KW-0813">Transport</keyword>
<dbReference type="GO" id="GO:0006611">
    <property type="term" value="P:protein export from nucleus"/>
    <property type="evidence" value="ECO:0007669"/>
    <property type="project" value="TreeGrafter"/>
</dbReference>
<dbReference type="SUPFAM" id="SSF48371">
    <property type="entry name" value="ARM repeat"/>
    <property type="match status" value="1"/>
</dbReference>
<accession>A0A9W8HYI0</accession>
<keyword evidence="11" id="KW-1185">Reference proteome</keyword>
<dbReference type="GO" id="GO:0005829">
    <property type="term" value="C:cytosol"/>
    <property type="evidence" value="ECO:0007669"/>
    <property type="project" value="TreeGrafter"/>
</dbReference>
<keyword evidence="10" id="KW-0675">Receptor</keyword>
<feature type="domain" description="Importin N-terminal" evidence="9">
    <location>
        <begin position="29"/>
        <end position="103"/>
    </location>
</feature>
<dbReference type="GO" id="GO:0005635">
    <property type="term" value="C:nuclear envelope"/>
    <property type="evidence" value="ECO:0007669"/>
    <property type="project" value="TreeGrafter"/>
</dbReference>
<dbReference type="PROSITE" id="PS50166">
    <property type="entry name" value="IMPORTIN_B_NT"/>
    <property type="match status" value="1"/>
</dbReference>
<sequence>MSSGGATQEGLAQSLQQTLSPNAQERKQAEKYLEAMEQTAHFVVPLLQLVNSEGTDSNIRFAAALYFKNFVKRKWAQSEEQEDTIAEEDRKAVKAELVALMISTPKRLQLQLGEAVSIIAANDFPQKWPELISTLVSRLSATDYHVNNGILQTAHTVFKGWRSEFRSDALYSKINYVLSEFTEAYMKVFVTTDRLIDEHANNRAALQVLLHSLALLCQIYYDLNCQDLPPFFEDHMGEFMGTFHKYLVYANPQAEGDDDDVAGDVEEVKASICEIIELYAQRYEEDFKQLPQFVETVWSMLTTVGPERKYDGVVSRGMAFLCTVVRNPRQKQLFASREALRLMCERIVLPNTELATVDEELFEDDPVQYVRRDVEGSDAGSRREAAAGLVRGLLDQFAAETTQVMSEYIQKALTQYGGDAQHWRAKDAALFMATAVAVVASTHALGATRVNSLVDVADFFAAHVEQHLRAVDSDGDAPILKADALRYVTTFRSQLPQEVLARALPLVAAHLAHPNPAVATYAAIGVERLLMLKRDGALAFAPTDIQPQVEPMLTHIFGTLQRAPSPQRLAENDYMIKTVMRIVLASRAHILPLAPAALQQLARILAEVSRNPSNPRFSHFLFEAIAALARFSCAADAGALAQFEATLFPIFQNILHDDVAEFMPYVFQILALLLSVHQDAGDTRLPDAYVALLPPLLQPALWAAQSNIPALVRLLQSYMQVGGGQLAAENQLQPFLGVFQRLVASRANDHHAFALLLAISHFVPPTAVAGFLKPVLTLCLSRLQASRTPKLTRNFVHYVASVLCIGPASAEGVGILVSAMDAVQPGLFASLLQNVLLEAIPTVVGRVERKTTVVGFSLLLTHPLFRPGNSYAHLALPLLQQLATMLMDSAVKVSKANIDRPNVDGSAAAASAVAADEDLDSLEIEDTGYQASFARLATLGEIKIDPCPHVSSAAAGLGQALKPIQADLGPIIRELPQEACACITEAIACA</sequence>
<evidence type="ECO:0000313" key="10">
    <source>
        <dbReference type="EMBL" id="KAJ2805644.1"/>
    </source>
</evidence>
<comment type="subcellular location">
    <subcellularLocation>
        <location evidence="2">Cytoplasm</location>
    </subcellularLocation>
    <subcellularLocation>
        <location evidence="1">Nucleus</location>
    </subcellularLocation>
</comment>
<evidence type="ECO:0000256" key="8">
    <source>
        <dbReference type="SAM" id="MobiDB-lite"/>
    </source>
</evidence>
<dbReference type="SMART" id="SM00913">
    <property type="entry name" value="IBN_N"/>
    <property type="match status" value="1"/>
</dbReference>
<dbReference type="Pfam" id="PF03378">
    <property type="entry name" value="CAS_CSE1"/>
    <property type="match status" value="1"/>
</dbReference>
<evidence type="ECO:0000256" key="1">
    <source>
        <dbReference type="ARBA" id="ARBA00004123"/>
    </source>
</evidence>
<keyword evidence="7" id="KW-0539">Nucleus</keyword>
<name>A0A9W8HYI0_9FUNG</name>
<comment type="caution">
    <text evidence="10">The sequence shown here is derived from an EMBL/GenBank/DDBJ whole genome shotgun (WGS) entry which is preliminary data.</text>
</comment>
<dbReference type="InterPro" id="IPR011989">
    <property type="entry name" value="ARM-like"/>
</dbReference>
<organism evidence="10 11">
    <name type="scientific">Coemansia guatemalensis</name>
    <dbReference type="NCBI Taxonomy" id="2761395"/>
    <lineage>
        <taxon>Eukaryota</taxon>
        <taxon>Fungi</taxon>
        <taxon>Fungi incertae sedis</taxon>
        <taxon>Zoopagomycota</taxon>
        <taxon>Kickxellomycotina</taxon>
        <taxon>Kickxellomycetes</taxon>
        <taxon>Kickxellales</taxon>
        <taxon>Kickxellaceae</taxon>
        <taxon>Coemansia</taxon>
    </lineage>
</organism>
<dbReference type="Proteomes" id="UP001140094">
    <property type="component" value="Unassembled WGS sequence"/>
</dbReference>
<dbReference type="InterPro" id="IPR013713">
    <property type="entry name" value="XPO2_central"/>
</dbReference>
<dbReference type="InterPro" id="IPR001494">
    <property type="entry name" value="Importin-beta_N"/>
</dbReference>
<dbReference type="GO" id="GO:0031267">
    <property type="term" value="F:small GTPase binding"/>
    <property type="evidence" value="ECO:0007669"/>
    <property type="project" value="InterPro"/>
</dbReference>
<dbReference type="OrthoDB" id="3268246at2759"/>
<evidence type="ECO:0000256" key="4">
    <source>
        <dbReference type="ARBA" id="ARBA00022448"/>
    </source>
</evidence>
<dbReference type="AlphaFoldDB" id="A0A9W8HYI0"/>
<reference evidence="10" key="1">
    <citation type="submission" date="2022-07" db="EMBL/GenBank/DDBJ databases">
        <title>Phylogenomic reconstructions and comparative analyses of Kickxellomycotina fungi.</title>
        <authorList>
            <person name="Reynolds N.K."/>
            <person name="Stajich J.E."/>
            <person name="Barry K."/>
            <person name="Grigoriev I.V."/>
            <person name="Crous P."/>
            <person name="Smith M.E."/>
        </authorList>
    </citation>
    <scope>NUCLEOTIDE SEQUENCE</scope>
    <source>
        <strain evidence="10">NRRL 1565</strain>
    </source>
</reference>
<evidence type="ECO:0000313" key="11">
    <source>
        <dbReference type="Proteomes" id="UP001140094"/>
    </source>
</evidence>
<dbReference type="PANTHER" id="PTHR10997">
    <property type="entry name" value="IMPORTIN-7, 8, 11"/>
    <property type="match status" value="1"/>
</dbReference>
<evidence type="ECO:0000256" key="5">
    <source>
        <dbReference type="ARBA" id="ARBA00022490"/>
    </source>
</evidence>